<sequence>MSYNCIPEWQQIVHKDPFDYKLRSPEEIAQEHKYFPPDFAIEICYKKYHVGDTSYNSTDTRERIAKIRVDINTMKLTIPQKERFIYLLGPRYTGSSVIKIVSKQYNTFHENYMKAFELLREIYWEAKRAPDQKPEEHVSPYRRQKLVQKLYGRTKEERLETRKEYARLFEERKVEYENYYLGLEQKNQENAAKPVDAVRQQKLARRYKAIQKLKNIDIGYNTIERLENRLTQPEPEPYEIEEKDKVNHQ</sequence>
<dbReference type="AlphaFoldDB" id="A0A078A8Z2"/>
<dbReference type="Pfam" id="PF10213">
    <property type="entry name" value="MRP-S28"/>
    <property type="match status" value="1"/>
</dbReference>
<evidence type="ECO:0000313" key="3">
    <source>
        <dbReference type="EMBL" id="CDW78017.1"/>
    </source>
</evidence>
<protein>
    <recommendedName>
        <fullName evidence="2">Small ribosomal subunit protein mS35 mitochondrial conserved domain-containing protein</fullName>
    </recommendedName>
</protein>
<dbReference type="InterPro" id="IPR019349">
    <property type="entry name" value="Ribosomal_mS35_mit"/>
</dbReference>
<feature type="region of interest" description="Disordered" evidence="1">
    <location>
        <begin position="226"/>
        <end position="249"/>
    </location>
</feature>
<evidence type="ECO:0000313" key="4">
    <source>
        <dbReference type="Proteomes" id="UP000039865"/>
    </source>
</evidence>
<feature type="domain" description="Small ribosomal subunit protein mS35 mitochondrial conserved" evidence="2">
    <location>
        <begin position="58"/>
        <end position="132"/>
    </location>
</feature>
<reference evidence="3 4" key="1">
    <citation type="submission" date="2014-06" db="EMBL/GenBank/DDBJ databases">
        <authorList>
            <person name="Swart Estienne"/>
        </authorList>
    </citation>
    <scope>NUCLEOTIDE SEQUENCE [LARGE SCALE GENOMIC DNA]</scope>
    <source>
        <strain evidence="3 4">130c</strain>
    </source>
</reference>
<organism evidence="3 4">
    <name type="scientific">Stylonychia lemnae</name>
    <name type="common">Ciliate</name>
    <dbReference type="NCBI Taxonomy" id="5949"/>
    <lineage>
        <taxon>Eukaryota</taxon>
        <taxon>Sar</taxon>
        <taxon>Alveolata</taxon>
        <taxon>Ciliophora</taxon>
        <taxon>Intramacronucleata</taxon>
        <taxon>Spirotrichea</taxon>
        <taxon>Stichotrichia</taxon>
        <taxon>Sporadotrichida</taxon>
        <taxon>Oxytrichidae</taxon>
        <taxon>Stylonychinae</taxon>
        <taxon>Stylonychia</taxon>
    </lineage>
</organism>
<name>A0A078A8Z2_STYLE</name>
<proteinExistence type="predicted"/>
<dbReference type="InParanoid" id="A0A078A8Z2"/>
<evidence type="ECO:0000259" key="2">
    <source>
        <dbReference type="Pfam" id="PF10213"/>
    </source>
</evidence>
<feature type="compositionally biased region" description="Basic and acidic residues" evidence="1">
    <location>
        <begin position="240"/>
        <end position="249"/>
    </location>
</feature>
<dbReference type="EMBL" id="CCKQ01006697">
    <property type="protein sequence ID" value="CDW78017.1"/>
    <property type="molecule type" value="Genomic_DNA"/>
</dbReference>
<dbReference type="Proteomes" id="UP000039865">
    <property type="component" value="Unassembled WGS sequence"/>
</dbReference>
<dbReference type="OrthoDB" id="283424at2759"/>
<accession>A0A078A8Z2</accession>
<keyword evidence="4" id="KW-1185">Reference proteome</keyword>
<evidence type="ECO:0000256" key="1">
    <source>
        <dbReference type="SAM" id="MobiDB-lite"/>
    </source>
</evidence>
<gene>
    <name evidence="3" type="primary">Contig17879.g19003</name>
    <name evidence="3" type="ORF">STYLEM_6986</name>
</gene>